<evidence type="ECO:0000313" key="1">
    <source>
        <dbReference type="EMBL" id="CAG8663300.1"/>
    </source>
</evidence>
<name>A0A9N9H7S4_9GLOM</name>
<feature type="non-terminal residue" evidence="1">
    <location>
        <position position="418"/>
    </location>
</feature>
<organism evidence="1 2">
    <name type="scientific">Cetraspora pellucida</name>
    <dbReference type="NCBI Taxonomy" id="1433469"/>
    <lineage>
        <taxon>Eukaryota</taxon>
        <taxon>Fungi</taxon>
        <taxon>Fungi incertae sedis</taxon>
        <taxon>Mucoromycota</taxon>
        <taxon>Glomeromycotina</taxon>
        <taxon>Glomeromycetes</taxon>
        <taxon>Diversisporales</taxon>
        <taxon>Gigasporaceae</taxon>
        <taxon>Cetraspora</taxon>
    </lineage>
</organism>
<dbReference type="OrthoDB" id="2285856at2759"/>
<reference evidence="1" key="1">
    <citation type="submission" date="2021-06" db="EMBL/GenBank/DDBJ databases">
        <authorList>
            <person name="Kallberg Y."/>
            <person name="Tangrot J."/>
            <person name="Rosling A."/>
        </authorList>
    </citation>
    <scope>NUCLEOTIDE SEQUENCE</scope>
    <source>
        <strain evidence="1">FL966</strain>
    </source>
</reference>
<keyword evidence="2" id="KW-1185">Reference proteome</keyword>
<comment type="caution">
    <text evidence="1">The sequence shown here is derived from an EMBL/GenBank/DDBJ whole genome shotgun (WGS) entry which is preliminary data.</text>
</comment>
<dbReference type="PANTHER" id="PTHR45786">
    <property type="entry name" value="DNA BINDING PROTEIN-LIKE"/>
    <property type="match status" value="1"/>
</dbReference>
<gene>
    <name evidence="1" type="ORF">CPELLU_LOCUS9906</name>
</gene>
<dbReference type="PANTHER" id="PTHR45786:SF74">
    <property type="entry name" value="ATP-DEPENDENT DNA HELICASE"/>
    <property type="match status" value="1"/>
</dbReference>
<evidence type="ECO:0000313" key="2">
    <source>
        <dbReference type="Proteomes" id="UP000789759"/>
    </source>
</evidence>
<protein>
    <submittedName>
        <fullName evidence="1">10595_t:CDS:1</fullName>
    </submittedName>
</protein>
<dbReference type="AlphaFoldDB" id="A0A9N9H7S4"/>
<dbReference type="EMBL" id="CAJVQA010007887">
    <property type="protein sequence ID" value="CAG8663300.1"/>
    <property type="molecule type" value="Genomic_DNA"/>
</dbReference>
<proteinExistence type="predicted"/>
<sequence length="418" mass="48507">MYLCVNLSVNIYNTLKRESAARQRANQSSEQNEHYKRQCRESKGRKIMYDASAELTQSSQILSYDCIPVEPPTELKSYLIGDDKFSQEFHQNIYAYNSTLAFIFMEAKINYHITGIRSPYTFHIHGEIHYNIPSTSEVATIIVDDNNNTSTICNHDIILYSHDKDLQGDGWHLKISICDKAQLSFFDVEQQYNIDDTINADNIDRPEEGINLHLFEHLFQQYIIDAYANVKQNQLNYLKCNQKKIYADLYIEILEHENTSETILTAWFKANAWFSARTLLSSNYTKHSANATSFDHLRTVNNVLYPTFKDICEALGLLQNNKKWDNCLNKAQQIQSGLQIYDNILYQTHLEAESNPSYTFTESDIYNIALTRLEAILIRNRFHLTDFPNMSTSKQNLKILTTSQHTDTGYTQNIVYPE</sequence>
<accession>A0A9N9H7S4</accession>
<dbReference type="Proteomes" id="UP000789759">
    <property type="component" value="Unassembled WGS sequence"/>
</dbReference>